<dbReference type="AlphaFoldDB" id="A0A8X6TDF3"/>
<keyword evidence="2" id="KW-1185">Reference proteome</keyword>
<name>A0A8X6TDF3_NEPPI</name>
<evidence type="ECO:0000313" key="2">
    <source>
        <dbReference type="Proteomes" id="UP000887013"/>
    </source>
</evidence>
<proteinExistence type="predicted"/>
<dbReference type="Proteomes" id="UP000887013">
    <property type="component" value="Unassembled WGS sequence"/>
</dbReference>
<comment type="caution">
    <text evidence="1">The sequence shown here is derived from an EMBL/GenBank/DDBJ whole genome shotgun (WGS) entry which is preliminary data.</text>
</comment>
<protein>
    <submittedName>
        <fullName evidence="1">Uncharacterized protein</fullName>
    </submittedName>
</protein>
<feature type="non-terminal residue" evidence="1">
    <location>
        <position position="1"/>
    </location>
</feature>
<sequence>WQFKLGGKPEVTRNYVGRVRCLNCVWPVNSESIISSLGGWMDHQQFCASPDYQIPSQNITTDYILHLLIYELYGRYSTTLDPHGPHLVHEDLILRY</sequence>
<reference evidence="1" key="1">
    <citation type="submission" date="2020-08" db="EMBL/GenBank/DDBJ databases">
        <title>Multicomponent nature underlies the extraordinary mechanical properties of spider dragline silk.</title>
        <authorList>
            <person name="Kono N."/>
            <person name="Nakamura H."/>
            <person name="Mori M."/>
            <person name="Yoshida Y."/>
            <person name="Ohtoshi R."/>
            <person name="Malay A.D."/>
            <person name="Moran D.A.P."/>
            <person name="Tomita M."/>
            <person name="Numata K."/>
            <person name="Arakawa K."/>
        </authorList>
    </citation>
    <scope>NUCLEOTIDE SEQUENCE</scope>
</reference>
<dbReference type="EMBL" id="BMAW01101177">
    <property type="protein sequence ID" value="GFS98408.1"/>
    <property type="molecule type" value="Genomic_DNA"/>
</dbReference>
<gene>
    <name evidence="1" type="ORF">NPIL_495551</name>
</gene>
<organism evidence="1 2">
    <name type="scientific">Nephila pilipes</name>
    <name type="common">Giant wood spider</name>
    <name type="synonym">Nephila maculata</name>
    <dbReference type="NCBI Taxonomy" id="299642"/>
    <lineage>
        <taxon>Eukaryota</taxon>
        <taxon>Metazoa</taxon>
        <taxon>Ecdysozoa</taxon>
        <taxon>Arthropoda</taxon>
        <taxon>Chelicerata</taxon>
        <taxon>Arachnida</taxon>
        <taxon>Araneae</taxon>
        <taxon>Araneomorphae</taxon>
        <taxon>Entelegynae</taxon>
        <taxon>Araneoidea</taxon>
        <taxon>Nephilidae</taxon>
        <taxon>Nephila</taxon>
    </lineage>
</organism>
<evidence type="ECO:0000313" key="1">
    <source>
        <dbReference type="EMBL" id="GFS98408.1"/>
    </source>
</evidence>
<accession>A0A8X6TDF3</accession>